<organism evidence="2 3">
    <name type="scientific">Amborella trichopoda</name>
    <dbReference type="NCBI Taxonomy" id="13333"/>
    <lineage>
        <taxon>Eukaryota</taxon>
        <taxon>Viridiplantae</taxon>
        <taxon>Streptophyta</taxon>
        <taxon>Embryophyta</taxon>
        <taxon>Tracheophyta</taxon>
        <taxon>Spermatophyta</taxon>
        <taxon>Magnoliopsida</taxon>
        <taxon>Amborellales</taxon>
        <taxon>Amborellaceae</taxon>
        <taxon>Amborella</taxon>
    </lineage>
</organism>
<feature type="compositionally biased region" description="Basic and acidic residues" evidence="1">
    <location>
        <begin position="89"/>
        <end position="101"/>
    </location>
</feature>
<reference evidence="3" key="1">
    <citation type="journal article" date="2013" name="Science">
        <title>The Amborella genome and the evolution of flowering plants.</title>
        <authorList>
            <consortium name="Amborella Genome Project"/>
        </authorList>
    </citation>
    <scope>NUCLEOTIDE SEQUENCE [LARGE SCALE GENOMIC DNA]</scope>
</reference>
<proteinExistence type="predicted"/>
<evidence type="ECO:0000313" key="2">
    <source>
        <dbReference type="EMBL" id="ERN17741.1"/>
    </source>
</evidence>
<protein>
    <submittedName>
        <fullName evidence="2">Uncharacterized protein</fullName>
    </submittedName>
</protein>
<keyword evidence="3" id="KW-1185">Reference proteome</keyword>
<dbReference type="AlphaFoldDB" id="U5CWM3"/>
<gene>
    <name evidence="2" type="ORF">AMTR_s00047p00078010</name>
</gene>
<feature type="region of interest" description="Disordered" evidence="1">
    <location>
        <begin position="77"/>
        <end position="101"/>
    </location>
</feature>
<dbReference type="Gramene" id="ERN17741">
    <property type="protein sequence ID" value="ERN17741"/>
    <property type="gene ID" value="AMTR_s00047p00078010"/>
</dbReference>
<dbReference type="HOGENOM" id="CLU_2295482_0_0_1"/>
<accession>U5CWM3</accession>
<evidence type="ECO:0000256" key="1">
    <source>
        <dbReference type="SAM" id="MobiDB-lite"/>
    </source>
</evidence>
<sequence length="101" mass="10948">MAVPLDDFKVILGLEFLMTAKAVVVTHLSVLTVLDESSPCMIPVERKGKGKALSALQENALVPRVVAELLREYANVVPPEPPKSLPPRRAVDHQNELEGGP</sequence>
<evidence type="ECO:0000313" key="3">
    <source>
        <dbReference type="Proteomes" id="UP000017836"/>
    </source>
</evidence>
<name>U5CWM3_AMBTC</name>
<dbReference type="Proteomes" id="UP000017836">
    <property type="component" value="Unassembled WGS sequence"/>
</dbReference>
<dbReference type="EMBL" id="KI392311">
    <property type="protein sequence ID" value="ERN17741.1"/>
    <property type="molecule type" value="Genomic_DNA"/>
</dbReference>